<dbReference type="Proteomes" id="UP001214603">
    <property type="component" value="Chromosome 2"/>
</dbReference>
<name>A0AAF0E025_9BASI</name>
<sequence>MDSHTGDMAAGSAVNAYHSNDKEASPVLNAQDAVVPNYGEKVQDSNERVTFLGLTGVKLNLLIAICAGVGFVLFGYDQ</sequence>
<keyword evidence="3" id="KW-1185">Reference proteome</keyword>
<dbReference type="AlphaFoldDB" id="A0AAF0E025"/>
<evidence type="ECO:0000313" key="3">
    <source>
        <dbReference type="Proteomes" id="UP001214603"/>
    </source>
</evidence>
<feature type="transmembrane region" description="Helical" evidence="1">
    <location>
        <begin position="59"/>
        <end position="76"/>
    </location>
</feature>
<accession>A0AAF0E025</accession>
<feature type="non-terminal residue" evidence="2">
    <location>
        <position position="78"/>
    </location>
</feature>
<keyword evidence="1" id="KW-1133">Transmembrane helix</keyword>
<keyword evidence="1" id="KW-0812">Transmembrane</keyword>
<evidence type="ECO:0000313" key="2">
    <source>
        <dbReference type="EMBL" id="WFD02801.1"/>
    </source>
</evidence>
<protein>
    <submittedName>
        <fullName evidence="2">Uncharacterized protein</fullName>
    </submittedName>
</protein>
<evidence type="ECO:0000256" key="1">
    <source>
        <dbReference type="SAM" id="Phobius"/>
    </source>
</evidence>
<reference evidence="2" key="1">
    <citation type="submission" date="2023-03" db="EMBL/GenBank/DDBJ databases">
        <title>Mating type loci evolution in Malassezia.</title>
        <authorList>
            <person name="Coelho M.A."/>
        </authorList>
    </citation>
    <scope>NUCLEOTIDE SEQUENCE</scope>
    <source>
        <strain evidence="2">CBS 7876</strain>
    </source>
</reference>
<proteinExistence type="predicted"/>
<keyword evidence="1" id="KW-0472">Membrane</keyword>
<organism evidence="2 3">
    <name type="scientific">Malassezia obtusa</name>
    <dbReference type="NCBI Taxonomy" id="76774"/>
    <lineage>
        <taxon>Eukaryota</taxon>
        <taxon>Fungi</taxon>
        <taxon>Dikarya</taxon>
        <taxon>Basidiomycota</taxon>
        <taxon>Ustilaginomycotina</taxon>
        <taxon>Malasseziomycetes</taxon>
        <taxon>Malasseziales</taxon>
        <taxon>Malasseziaceae</taxon>
        <taxon>Malassezia</taxon>
    </lineage>
</organism>
<gene>
    <name evidence="2" type="ORF">MOBT1_001486</name>
</gene>
<dbReference type="EMBL" id="CP119935">
    <property type="protein sequence ID" value="WFD02801.1"/>
    <property type="molecule type" value="Genomic_DNA"/>
</dbReference>